<keyword evidence="1" id="KW-1133">Transmembrane helix</keyword>
<dbReference type="Proteomes" id="UP001597041">
    <property type="component" value="Unassembled WGS sequence"/>
</dbReference>
<keyword evidence="1" id="KW-0472">Membrane</keyword>
<name>A0ABW3NK61_9BACI</name>
<dbReference type="EMBL" id="JBHTKK010000015">
    <property type="protein sequence ID" value="MFD1066915.1"/>
    <property type="molecule type" value="Genomic_DNA"/>
</dbReference>
<gene>
    <name evidence="2" type="ORF">ACFQ19_12855</name>
</gene>
<dbReference type="RefSeq" id="WP_379592687.1">
    <property type="nucleotide sequence ID" value="NZ_JBHTKK010000015.1"/>
</dbReference>
<keyword evidence="1" id="KW-0812">Transmembrane</keyword>
<keyword evidence="3" id="KW-1185">Reference proteome</keyword>
<sequence>MFLELIQNAFIDSSFFYMYFGVMLMTMGIMYFVHFHHNHPLVYDSVFGDKRQNAKIDISHLGKTFVINEPFIIWLIIICKRIDEKDDKNDNVSSYFKKELKIRGGQLRKEMAYSQPLKNIVLSF</sequence>
<evidence type="ECO:0000313" key="2">
    <source>
        <dbReference type="EMBL" id="MFD1066915.1"/>
    </source>
</evidence>
<evidence type="ECO:0000313" key="3">
    <source>
        <dbReference type="Proteomes" id="UP001597041"/>
    </source>
</evidence>
<organism evidence="2 3">
    <name type="scientific">Oceanobacillus locisalsi</name>
    <dbReference type="NCBI Taxonomy" id="546107"/>
    <lineage>
        <taxon>Bacteria</taxon>
        <taxon>Bacillati</taxon>
        <taxon>Bacillota</taxon>
        <taxon>Bacilli</taxon>
        <taxon>Bacillales</taxon>
        <taxon>Bacillaceae</taxon>
        <taxon>Oceanobacillus</taxon>
    </lineage>
</organism>
<evidence type="ECO:0000256" key="1">
    <source>
        <dbReference type="SAM" id="Phobius"/>
    </source>
</evidence>
<comment type="caution">
    <text evidence="2">The sequence shown here is derived from an EMBL/GenBank/DDBJ whole genome shotgun (WGS) entry which is preliminary data.</text>
</comment>
<accession>A0ABW3NK61</accession>
<reference evidence="3" key="1">
    <citation type="journal article" date="2019" name="Int. J. Syst. Evol. Microbiol.">
        <title>The Global Catalogue of Microorganisms (GCM) 10K type strain sequencing project: providing services to taxonomists for standard genome sequencing and annotation.</title>
        <authorList>
            <consortium name="The Broad Institute Genomics Platform"/>
            <consortium name="The Broad Institute Genome Sequencing Center for Infectious Disease"/>
            <person name="Wu L."/>
            <person name="Ma J."/>
        </authorList>
    </citation>
    <scope>NUCLEOTIDE SEQUENCE [LARGE SCALE GENOMIC DNA]</scope>
    <source>
        <strain evidence="3">CCUG 56608</strain>
    </source>
</reference>
<proteinExistence type="predicted"/>
<feature type="transmembrane region" description="Helical" evidence="1">
    <location>
        <begin position="15"/>
        <end position="33"/>
    </location>
</feature>
<protein>
    <submittedName>
        <fullName evidence="2">Uncharacterized protein</fullName>
    </submittedName>
</protein>